<name>A0A368HD54_ANCCA</name>
<sequence length="104" mass="11681">MPTSLSSFPMKSTVKISEKGIQCGRPALNTAISLDSCMTNLSTDHIETSERRHRKSPTRCDVCDRSTQCDAHLDLWISERKNSIIRSHSKESPVICQAMFSRVV</sequence>
<keyword evidence="2" id="KW-1185">Reference proteome</keyword>
<dbReference type="AlphaFoldDB" id="A0A368HD54"/>
<protein>
    <submittedName>
        <fullName evidence="1">Uncharacterized protein</fullName>
    </submittedName>
</protein>
<comment type="caution">
    <text evidence="1">The sequence shown here is derived from an EMBL/GenBank/DDBJ whole genome shotgun (WGS) entry which is preliminary data.</text>
</comment>
<gene>
    <name evidence="1" type="ORF">ANCCAN_00062</name>
</gene>
<proteinExistence type="predicted"/>
<dbReference type="Proteomes" id="UP000252519">
    <property type="component" value="Unassembled WGS sequence"/>
</dbReference>
<organism evidence="1 2">
    <name type="scientific">Ancylostoma caninum</name>
    <name type="common">Dog hookworm</name>
    <dbReference type="NCBI Taxonomy" id="29170"/>
    <lineage>
        <taxon>Eukaryota</taxon>
        <taxon>Metazoa</taxon>
        <taxon>Ecdysozoa</taxon>
        <taxon>Nematoda</taxon>
        <taxon>Chromadorea</taxon>
        <taxon>Rhabditida</taxon>
        <taxon>Rhabditina</taxon>
        <taxon>Rhabditomorpha</taxon>
        <taxon>Strongyloidea</taxon>
        <taxon>Ancylostomatidae</taxon>
        <taxon>Ancylostomatinae</taxon>
        <taxon>Ancylostoma</taxon>
    </lineage>
</organism>
<reference evidence="1 2" key="1">
    <citation type="submission" date="2014-10" db="EMBL/GenBank/DDBJ databases">
        <title>Draft genome of the hookworm Ancylostoma caninum.</title>
        <authorList>
            <person name="Mitreva M."/>
        </authorList>
    </citation>
    <scope>NUCLEOTIDE SEQUENCE [LARGE SCALE GENOMIC DNA]</scope>
    <source>
        <strain evidence="1 2">Baltimore</strain>
    </source>
</reference>
<dbReference type="EMBL" id="JOJR01000001">
    <property type="protein sequence ID" value="RCN53569.1"/>
    <property type="molecule type" value="Genomic_DNA"/>
</dbReference>
<accession>A0A368HD54</accession>
<dbReference type="STRING" id="29170.A0A368HD54"/>
<evidence type="ECO:0000313" key="2">
    <source>
        <dbReference type="Proteomes" id="UP000252519"/>
    </source>
</evidence>
<evidence type="ECO:0000313" key="1">
    <source>
        <dbReference type="EMBL" id="RCN53569.1"/>
    </source>
</evidence>